<sequence>METEYTSEILANCRWKTIAKNSTSATTGRTETRISIRKKNGSRLLNKVQLLDYYLQSLTSTKQ</sequence>
<name>A0A0M3I025_ASCLU</name>
<dbReference type="WBParaSite" id="ALUE_0000940801-mRNA-1">
    <property type="protein sequence ID" value="ALUE_0000940801-mRNA-1"/>
    <property type="gene ID" value="ALUE_0000940801"/>
</dbReference>
<keyword evidence="1" id="KW-1185">Reference proteome</keyword>
<reference evidence="2" key="1">
    <citation type="submission" date="2017-02" db="UniProtKB">
        <authorList>
            <consortium name="WormBaseParasite"/>
        </authorList>
    </citation>
    <scope>IDENTIFICATION</scope>
</reference>
<protein>
    <submittedName>
        <fullName evidence="2">Ovule protein</fullName>
    </submittedName>
</protein>
<dbReference type="Proteomes" id="UP000036681">
    <property type="component" value="Unplaced"/>
</dbReference>
<accession>A0A0M3I025</accession>
<evidence type="ECO:0000313" key="2">
    <source>
        <dbReference type="WBParaSite" id="ALUE_0000940801-mRNA-1"/>
    </source>
</evidence>
<proteinExistence type="predicted"/>
<evidence type="ECO:0000313" key="1">
    <source>
        <dbReference type="Proteomes" id="UP000036681"/>
    </source>
</evidence>
<organism evidence="1 2">
    <name type="scientific">Ascaris lumbricoides</name>
    <name type="common">Giant roundworm</name>
    <dbReference type="NCBI Taxonomy" id="6252"/>
    <lineage>
        <taxon>Eukaryota</taxon>
        <taxon>Metazoa</taxon>
        <taxon>Ecdysozoa</taxon>
        <taxon>Nematoda</taxon>
        <taxon>Chromadorea</taxon>
        <taxon>Rhabditida</taxon>
        <taxon>Spirurina</taxon>
        <taxon>Ascaridomorpha</taxon>
        <taxon>Ascaridoidea</taxon>
        <taxon>Ascarididae</taxon>
        <taxon>Ascaris</taxon>
    </lineage>
</organism>
<dbReference type="AlphaFoldDB" id="A0A0M3I025"/>